<evidence type="ECO:0000259" key="2">
    <source>
        <dbReference type="Pfam" id="PF11443"/>
    </source>
</evidence>
<dbReference type="PANTHER" id="PTHR31373:SF17">
    <property type="entry name" value="OS06G0652100 PROTEIN"/>
    <property type="match status" value="1"/>
</dbReference>
<evidence type="ECO:0000313" key="3">
    <source>
        <dbReference type="EMBL" id="VVA17048.1"/>
    </source>
</evidence>
<reference evidence="4" key="1">
    <citation type="journal article" date="2020" name="Plant J.">
        <title>Transposons played a major role in the diversification between the closely related almond and peach genomes: results from the almond genome sequence.</title>
        <authorList>
            <person name="Alioto T."/>
            <person name="Alexiou K.G."/>
            <person name="Bardil A."/>
            <person name="Barteri F."/>
            <person name="Castanera R."/>
            <person name="Cruz F."/>
            <person name="Dhingra A."/>
            <person name="Duval H."/>
            <person name="Fernandez I Marti A."/>
            <person name="Frias L."/>
            <person name="Galan B."/>
            <person name="Garcia J.L."/>
            <person name="Howad W."/>
            <person name="Gomez-Garrido J."/>
            <person name="Gut M."/>
            <person name="Julca I."/>
            <person name="Morata J."/>
            <person name="Puigdomenech P."/>
            <person name="Ribeca P."/>
            <person name="Rubio Cabetas M.J."/>
            <person name="Vlasova A."/>
            <person name="Wirthensohn M."/>
            <person name="Garcia-Mas J."/>
            <person name="Gabaldon T."/>
            <person name="Casacuberta J.M."/>
            <person name="Arus P."/>
        </authorList>
    </citation>
    <scope>NUCLEOTIDE SEQUENCE [LARGE SCALE GENOMIC DNA]</scope>
    <source>
        <strain evidence="4">cv. Texas</strain>
    </source>
</reference>
<dbReference type="EMBL" id="CABIKO010000022">
    <property type="protein sequence ID" value="VVA17048.1"/>
    <property type="molecule type" value="Genomic_DNA"/>
</dbReference>
<dbReference type="InterPro" id="IPR058580">
    <property type="entry name" value="DUF2828"/>
</dbReference>
<organism evidence="3 4">
    <name type="scientific">Prunus dulcis</name>
    <name type="common">Almond</name>
    <name type="synonym">Amygdalus dulcis</name>
    <dbReference type="NCBI Taxonomy" id="3755"/>
    <lineage>
        <taxon>Eukaryota</taxon>
        <taxon>Viridiplantae</taxon>
        <taxon>Streptophyta</taxon>
        <taxon>Embryophyta</taxon>
        <taxon>Tracheophyta</taxon>
        <taxon>Spermatophyta</taxon>
        <taxon>Magnoliopsida</taxon>
        <taxon>eudicotyledons</taxon>
        <taxon>Gunneridae</taxon>
        <taxon>Pentapetalae</taxon>
        <taxon>rosids</taxon>
        <taxon>fabids</taxon>
        <taxon>Rosales</taxon>
        <taxon>Rosaceae</taxon>
        <taxon>Amygdaloideae</taxon>
        <taxon>Amygdaleae</taxon>
        <taxon>Prunus</taxon>
    </lineage>
</organism>
<dbReference type="AlphaFoldDB" id="A0A5E4ETD5"/>
<feature type="region of interest" description="Disordered" evidence="1">
    <location>
        <begin position="1"/>
        <end position="25"/>
    </location>
</feature>
<dbReference type="PANTHER" id="PTHR31373">
    <property type="entry name" value="OS06G0652100 PROTEIN"/>
    <property type="match status" value="1"/>
</dbReference>
<accession>A0A5E4ETD5</accession>
<protein>
    <submittedName>
        <fullName evidence="3">PREDICTED: LOW QUALITY PROTEIN</fullName>
    </submittedName>
</protein>
<dbReference type="Proteomes" id="UP000327085">
    <property type="component" value="Chromosome 5"/>
</dbReference>
<dbReference type="Pfam" id="PF11443">
    <property type="entry name" value="DUF2828"/>
    <property type="match status" value="1"/>
</dbReference>
<name>A0A5E4ETD5_PRUDU</name>
<feature type="domain" description="DUF2828" evidence="2">
    <location>
        <begin position="96"/>
        <end position="249"/>
    </location>
</feature>
<evidence type="ECO:0000313" key="4">
    <source>
        <dbReference type="Proteomes" id="UP000327085"/>
    </source>
</evidence>
<dbReference type="InParanoid" id="A0A5E4ETD5"/>
<dbReference type="InterPro" id="IPR011205">
    <property type="entry name" value="UCP015417_vWA"/>
</dbReference>
<dbReference type="Gramene" id="VVA17048">
    <property type="protein sequence ID" value="VVA17048"/>
    <property type="gene ID" value="Prudul26B030020"/>
</dbReference>
<evidence type="ECO:0000256" key="1">
    <source>
        <dbReference type="SAM" id="MobiDB-lite"/>
    </source>
</evidence>
<gene>
    <name evidence="3" type="ORF">ALMOND_2B030020</name>
</gene>
<sequence length="325" mass="37792">MAAPTTLVGSPELKQPVTSSPPPPQLQLLYQLASVPSTTKDNYRSFEPPQDPSVQRGAYCWALGDFKDILEVLYGILDVNAVRKRRSRSRNLWFDYEEDVIQKKVGSGADTSSNTRKKMIDMARKAVEMYERDPDYQLLHERVSDLYAECLKSDIQNLKKYEKQKMENVNGPDKLNLELKLTMAAKWCPSVDSFFDRSTLLCETIARKLFPREECKKGNSVEEEEADYVSRVRERLMNEVLEPLRKVIKEGYEEKYVPYERRGEDPRVKKYLIRVNSKKIEAGAMLPHQIIGYVNDRPISGNWLRLSGRRWWRRCIQSRESSRTA</sequence>
<proteinExistence type="predicted"/>